<accession>C5LK53</accession>
<dbReference type="Proteomes" id="UP000007800">
    <property type="component" value="Unassembled WGS sequence"/>
</dbReference>
<protein>
    <submittedName>
        <fullName evidence="1">Uncharacterized protein</fullName>
    </submittedName>
</protein>
<gene>
    <name evidence="1" type="ORF">Pmar_PMAR025998</name>
</gene>
<dbReference type="GeneID" id="9051180"/>
<name>C5LK53_PERM5</name>
<proteinExistence type="predicted"/>
<dbReference type="AlphaFoldDB" id="C5LK53"/>
<sequence length="58" mass="6406">MTSYLDWKSFLNEEEKQPRIDSVVEEVIQREIAKGVGCQAGSPLVVEDPEGADRGGLE</sequence>
<dbReference type="InParanoid" id="C5LK53"/>
<dbReference type="RefSeq" id="XP_002771024.1">
    <property type="nucleotide sequence ID" value="XM_002770978.1"/>
</dbReference>
<keyword evidence="2" id="KW-1185">Reference proteome</keyword>
<evidence type="ECO:0000313" key="2">
    <source>
        <dbReference type="Proteomes" id="UP000007800"/>
    </source>
</evidence>
<organism evidence="2">
    <name type="scientific">Perkinsus marinus (strain ATCC 50983 / TXsc)</name>
    <dbReference type="NCBI Taxonomy" id="423536"/>
    <lineage>
        <taxon>Eukaryota</taxon>
        <taxon>Sar</taxon>
        <taxon>Alveolata</taxon>
        <taxon>Perkinsozoa</taxon>
        <taxon>Perkinsea</taxon>
        <taxon>Perkinsida</taxon>
        <taxon>Perkinsidae</taxon>
        <taxon>Perkinsus</taxon>
    </lineage>
</organism>
<reference evidence="1 2" key="1">
    <citation type="submission" date="2008-07" db="EMBL/GenBank/DDBJ databases">
        <authorList>
            <person name="El-Sayed N."/>
            <person name="Caler E."/>
            <person name="Inman J."/>
            <person name="Amedeo P."/>
            <person name="Hass B."/>
            <person name="Wortman J."/>
        </authorList>
    </citation>
    <scope>NUCLEOTIDE SEQUENCE [LARGE SCALE GENOMIC DNA]</scope>
    <source>
        <strain evidence="2">ATCC 50983 / TXsc</strain>
    </source>
</reference>
<evidence type="ECO:0000313" key="1">
    <source>
        <dbReference type="EMBL" id="EER02840.1"/>
    </source>
</evidence>
<dbReference type="EMBL" id="GG682743">
    <property type="protein sequence ID" value="EER02840.1"/>
    <property type="molecule type" value="Genomic_DNA"/>
</dbReference>